<protein>
    <submittedName>
        <fullName evidence="1">Uncharacterized protein</fullName>
    </submittedName>
</protein>
<name>A0AAU7JTN8_9MICO</name>
<reference evidence="1" key="1">
    <citation type="submission" date="2024-05" db="EMBL/GenBank/DDBJ databases">
        <authorList>
            <person name="Kim S."/>
            <person name="Heo J."/>
            <person name="Choi H."/>
            <person name="Choi Y."/>
            <person name="Kwon S.-W."/>
            <person name="Kim Y."/>
        </authorList>
    </citation>
    <scope>NUCLEOTIDE SEQUENCE</scope>
    <source>
        <strain evidence="1">KACC 23699</strain>
    </source>
</reference>
<dbReference type="RefSeq" id="WP_406831247.1">
    <property type="nucleotide sequence ID" value="NZ_CP157483.1"/>
</dbReference>
<evidence type="ECO:0000313" key="1">
    <source>
        <dbReference type="EMBL" id="XBO43798.1"/>
    </source>
</evidence>
<organism evidence="1">
    <name type="scientific">Pedococcus sp. KACC 23699</name>
    <dbReference type="NCBI Taxonomy" id="3149228"/>
    <lineage>
        <taxon>Bacteria</taxon>
        <taxon>Bacillati</taxon>
        <taxon>Actinomycetota</taxon>
        <taxon>Actinomycetes</taxon>
        <taxon>Micrococcales</taxon>
        <taxon>Intrasporangiaceae</taxon>
        <taxon>Pedococcus</taxon>
    </lineage>
</organism>
<accession>A0AAU7JTN8</accession>
<dbReference type="AlphaFoldDB" id="A0AAU7JTN8"/>
<sequence length="137" mass="15314">MAVKVGGMYVGGRSRDDNAVCRELRDLVGPVDFEDYVVDLCFMTYTAGGLGSEYAAGVGIAPGMVGRKQRRFIVNLEVPPALPDLTAYRRWMDEALSEVADLVRNYLPTKSKTYPAERLASEVDDLRTRWESYREAV</sequence>
<dbReference type="EMBL" id="CP157483">
    <property type="protein sequence ID" value="XBO43798.1"/>
    <property type="molecule type" value="Genomic_DNA"/>
</dbReference>
<gene>
    <name evidence="1" type="ORF">ABEG17_00255</name>
</gene>
<proteinExistence type="predicted"/>